<evidence type="ECO:0000259" key="3">
    <source>
        <dbReference type="SMART" id="SM00822"/>
    </source>
</evidence>
<feature type="domain" description="Ketoreductase" evidence="3">
    <location>
        <begin position="3"/>
        <end position="185"/>
    </location>
</feature>
<sequence length="256" mass="26950">MFATAWVTGASSGIGRATALRLAAQGVRVAASARSEAKLAELALEAERLGGSIATYPLDVTDLDACRTTVRRIEAGVGPVDLALFVAGTDAPMGGADYSAETAARVMAVNYQGTANCLDAVLPVLRERRHGRIGVTASVAGYRGFPGFAAYSPSKAALIALCESLHGDLRRDGIRLSVINPWFVRTPLSEGARSPVPFAITPERAAREIVRGLQRDCFEILVPPEIAGQLKAGRALPDAVYLPLSRVLGAVRSAWP</sequence>
<dbReference type="SMART" id="SM00822">
    <property type="entry name" value="PKS_KR"/>
    <property type="match status" value="1"/>
</dbReference>
<evidence type="ECO:0000256" key="2">
    <source>
        <dbReference type="ARBA" id="ARBA00023002"/>
    </source>
</evidence>
<dbReference type="SUPFAM" id="SSF51735">
    <property type="entry name" value="NAD(P)-binding Rossmann-fold domains"/>
    <property type="match status" value="1"/>
</dbReference>
<dbReference type="RefSeq" id="WP_097277436.1">
    <property type="nucleotide sequence ID" value="NZ_OCNJ01000001.1"/>
</dbReference>
<evidence type="ECO:0000313" key="4">
    <source>
        <dbReference type="EMBL" id="SOD90480.1"/>
    </source>
</evidence>
<evidence type="ECO:0000313" key="5">
    <source>
        <dbReference type="Proteomes" id="UP000219621"/>
    </source>
</evidence>
<reference evidence="4 5" key="1">
    <citation type="submission" date="2017-09" db="EMBL/GenBank/DDBJ databases">
        <authorList>
            <person name="Ehlers B."/>
            <person name="Leendertz F.H."/>
        </authorList>
    </citation>
    <scope>NUCLEOTIDE SEQUENCE [LARGE SCALE GENOMIC DNA]</scope>
    <source>
        <strain evidence="4 5">USBA 140</strain>
    </source>
</reference>
<dbReference type="PANTHER" id="PTHR44196">
    <property type="entry name" value="DEHYDROGENASE/REDUCTASE SDR FAMILY MEMBER 7B"/>
    <property type="match status" value="1"/>
</dbReference>
<accession>A0A286G4K0</accession>
<dbReference type="PANTHER" id="PTHR44196:SF3">
    <property type="entry name" value="SHORT CHAIN DEHYDROGENASE FAMILY PROTEIN"/>
    <property type="match status" value="1"/>
</dbReference>
<dbReference type="InterPro" id="IPR057326">
    <property type="entry name" value="KR_dom"/>
</dbReference>
<dbReference type="GO" id="GO:0016491">
    <property type="term" value="F:oxidoreductase activity"/>
    <property type="evidence" value="ECO:0007669"/>
    <property type="project" value="UniProtKB-KW"/>
</dbReference>
<dbReference type="PRINTS" id="PR00081">
    <property type="entry name" value="GDHRDH"/>
</dbReference>
<gene>
    <name evidence="4" type="ORF">SAMN05421508_101557</name>
</gene>
<protein>
    <submittedName>
        <fullName evidence="4">Short-chain dehydrogenase</fullName>
    </submittedName>
</protein>
<proteinExistence type="inferred from homology"/>
<comment type="similarity">
    <text evidence="1">Belongs to the short-chain dehydrogenases/reductases (SDR) family.</text>
</comment>
<dbReference type="OrthoDB" id="335726at2"/>
<dbReference type="InterPro" id="IPR002347">
    <property type="entry name" value="SDR_fam"/>
</dbReference>
<dbReference type="Pfam" id="PF00106">
    <property type="entry name" value="adh_short"/>
    <property type="match status" value="1"/>
</dbReference>
<dbReference type="Proteomes" id="UP000219621">
    <property type="component" value="Unassembled WGS sequence"/>
</dbReference>
<evidence type="ECO:0000256" key="1">
    <source>
        <dbReference type="ARBA" id="ARBA00006484"/>
    </source>
</evidence>
<dbReference type="Gene3D" id="3.40.50.720">
    <property type="entry name" value="NAD(P)-binding Rossmann-like Domain"/>
    <property type="match status" value="1"/>
</dbReference>
<dbReference type="GO" id="GO:0016020">
    <property type="term" value="C:membrane"/>
    <property type="evidence" value="ECO:0007669"/>
    <property type="project" value="TreeGrafter"/>
</dbReference>
<dbReference type="InterPro" id="IPR036291">
    <property type="entry name" value="NAD(P)-bd_dom_sf"/>
</dbReference>
<dbReference type="EMBL" id="OCNJ01000001">
    <property type="protein sequence ID" value="SOD90480.1"/>
    <property type="molecule type" value="Genomic_DNA"/>
</dbReference>
<dbReference type="AlphaFoldDB" id="A0A286G4K0"/>
<name>A0A286G4K0_9PROT</name>
<keyword evidence="5" id="KW-1185">Reference proteome</keyword>
<keyword evidence="2" id="KW-0560">Oxidoreductase</keyword>
<organism evidence="4 5">
    <name type="scientific">Caenispirillum bisanense</name>
    <dbReference type="NCBI Taxonomy" id="414052"/>
    <lineage>
        <taxon>Bacteria</taxon>
        <taxon>Pseudomonadati</taxon>
        <taxon>Pseudomonadota</taxon>
        <taxon>Alphaproteobacteria</taxon>
        <taxon>Rhodospirillales</taxon>
        <taxon>Novispirillaceae</taxon>
        <taxon>Caenispirillum</taxon>
    </lineage>
</organism>